<dbReference type="Gene3D" id="3.10.20.310">
    <property type="entry name" value="membrane protein fhac"/>
    <property type="match status" value="1"/>
</dbReference>
<accession>B8JFV8</accession>
<dbReference type="InterPro" id="IPR034746">
    <property type="entry name" value="POTRA"/>
</dbReference>
<dbReference type="InterPro" id="IPR000184">
    <property type="entry name" value="Bac_surfAg_D15"/>
</dbReference>
<dbReference type="KEGG" id="acp:A2cp1_1201"/>
<dbReference type="HOGENOM" id="CLU_579570_0_0_7"/>
<gene>
    <name evidence="5" type="ordered locus">A2cp1_1201</name>
</gene>
<keyword evidence="3" id="KW-0732">Signal</keyword>
<feature type="chain" id="PRO_5002875035" evidence="3">
    <location>
        <begin position="27"/>
        <end position="472"/>
    </location>
</feature>
<evidence type="ECO:0000256" key="2">
    <source>
        <dbReference type="ARBA" id="ARBA00023136"/>
    </source>
</evidence>
<dbReference type="Gene3D" id="2.40.160.50">
    <property type="entry name" value="membrane protein fhac: a member of the omp85/tpsb transporter family"/>
    <property type="match status" value="1"/>
</dbReference>
<comment type="subcellular location">
    <subcellularLocation>
        <location evidence="1">Membrane</location>
    </subcellularLocation>
</comment>
<proteinExistence type="predicted"/>
<dbReference type="Pfam" id="PF01103">
    <property type="entry name" value="Omp85"/>
    <property type="match status" value="1"/>
</dbReference>
<keyword evidence="6" id="KW-1185">Reference proteome</keyword>
<evidence type="ECO:0000256" key="3">
    <source>
        <dbReference type="SAM" id="SignalP"/>
    </source>
</evidence>
<organism evidence="5 6">
    <name type="scientific">Anaeromyxobacter dehalogenans (strain ATCC BAA-258 / DSM 21875 / 2CP-1)</name>
    <dbReference type="NCBI Taxonomy" id="455488"/>
    <lineage>
        <taxon>Bacteria</taxon>
        <taxon>Pseudomonadati</taxon>
        <taxon>Myxococcota</taxon>
        <taxon>Myxococcia</taxon>
        <taxon>Myxococcales</taxon>
        <taxon>Cystobacterineae</taxon>
        <taxon>Anaeromyxobacteraceae</taxon>
        <taxon>Anaeromyxobacter</taxon>
    </lineage>
</organism>
<name>B8JFV8_ANAD2</name>
<dbReference type="RefSeq" id="WP_012632536.1">
    <property type="nucleotide sequence ID" value="NC_011891.1"/>
</dbReference>
<feature type="signal peptide" evidence="3">
    <location>
        <begin position="1"/>
        <end position="26"/>
    </location>
</feature>
<dbReference type="InterPro" id="IPR010827">
    <property type="entry name" value="BamA/TamA_POTRA"/>
</dbReference>
<feature type="domain" description="POTRA" evidence="4">
    <location>
        <begin position="47"/>
        <end position="120"/>
    </location>
</feature>
<dbReference type="Proteomes" id="UP000007089">
    <property type="component" value="Chromosome"/>
</dbReference>
<dbReference type="EMBL" id="CP001359">
    <property type="protein sequence ID" value="ACL64546.1"/>
    <property type="molecule type" value="Genomic_DNA"/>
</dbReference>
<evidence type="ECO:0000313" key="5">
    <source>
        <dbReference type="EMBL" id="ACL64546.1"/>
    </source>
</evidence>
<sequence>MPALPTLCALALLAAAPGASPVPAPAVPAPAPAPAGGPEAGPLGRRYHLERIELRGLTHTREAEVRRHLLVAPGDVLDTERVLLSRLRLLQLGWFSRVETRVERGSERGLVVLVIEVTERNTLIVSDLVFGSTGPQPFYGGLGLSQQNFLGRGMGLSGAFVYGGSPSGRSDDPSRFALRGGFFAPDLTPRRLPPLVFGVSGQFLRGEELTCDDPGCEAYRSDYGRAPRIRYQRAAGEVTLGMRPGPFERLLATYRYERLHAAAIDDSPALAAARGPGPAILVGWSDLSALTGTYEIDTRDDFFFPTDGFRGVAQVTFGSALLGGDYEYSRYLLQLETAYALLGRRLRLQLAAGAAQGSAPFFERFYAADWSYFTVGPALGRALELNFSTDSRYDAVLGMAGLEYAVPLWSRGGFFHRGYLAIGARGVWSAARPGGGRTAVSDLPFSADLALRLDTPVGTFNASLGYALDNFL</sequence>
<dbReference type="AlphaFoldDB" id="B8JFV8"/>
<evidence type="ECO:0000256" key="1">
    <source>
        <dbReference type="ARBA" id="ARBA00004370"/>
    </source>
</evidence>
<keyword evidence="2" id="KW-0472">Membrane</keyword>
<dbReference type="GO" id="GO:0019867">
    <property type="term" value="C:outer membrane"/>
    <property type="evidence" value="ECO:0007669"/>
    <property type="project" value="InterPro"/>
</dbReference>
<reference evidence="5" key="1">
    <citation type="submission" date="2009-01" db="EMBL/GenBank/DDBJ databases">
        <title>Complete sequence of Anaeromyxobacter dehalogenans 2CP-1.</title>
        <authorList>
            <consortium name="US DOE Joint Genome Institute"/>
            <person name="Lucas S."/>
            <person name="Copeland A."/>
            <person name="Lapidus A."/>
            <person name="Glavina del Rio T."/>
            <person name="Dalin E."/>
            <person name="Tice H."/>
            <person name="Bruce D."/>
            <person name="Goodwin L."/>
            <person name="Pitluck S."/>
            <person name="Saunders E."/>
            <person name="Brettin T."/>
            <person name="Detter J.C."/>
            <person name="Han C."/>
            <person name="Larimer F."/>
            <person name="Land M."/>
            <person name="Hauser L."/>
            <person name="Kyrpides N."/>
            <person name="Ovchinnikova G."/>
            <person name="Beliaev A.S."/>
            <person name="Richardson P."/>
        </authorList>
    </citation>
    <scope>NUCLEOTIDE SEQUENCE</scope>
    <source>
        <strain evidence="5">2CP-1</strain>
    </source>
</reference>
<evidence type="ECO:0000259" key="4">
    <source>
        <dbReference type="PROSITE" id="PS51779"/>
    </source>
</evidence>
<dbReference type="PROSITE" id="PS51779">
    <property type="entry name" value="POTRA"/>
    <property type="match status" value="1"/>
</dbReference>
<dbReference type="Pfam" id="PF07244">
    <property type="entry name" value="POTRA"/>
    <property type="match status" value="1"/>
</dbReference>
<evidence type="ECO:0000313" key="6">
    <source>
        <dbReference type="Proteomes" id="UP000007089"/>
    </source>
</evidence>
<protein>
    <submittedName>
        <fullName evidence="5">Surface antigen variable number repeat protein</fullName>
    </submittedName>
</protein>